<dbReference type="InterPro" id="IPR050839">
    <property type="entry name" value="Rho-assoc_Ser/Thr_Kinase"/>
</dbReference>
<evidence type="ECO:0000313" key="7">
    <source>
        <dbReference type="EMBL" id="KAG2116983.1"/>
    </source>
</evidence>
<keyword evidence="7" id="KW-0418">Kinase</keyword>
<dbReference type="InterPro" id="IPR011009">
    <property type="entry name" value="Kinase-like_dom_sf"/>
</dbReference>
<evidence type="ECO:0000256" key="2">
    <source>
        <dbReference type="ARBA" id="ARBA00038271"/>
    </source>
</evidence>
<dbReference type="InterPro" id="IPR008271">
    <property type="entry name" value="Ser/Thr_kinase_AS"/>
</dbReference>
<dbReference type="GO" id="GO:0005856">
    <property type="term" value="C:cytoskeleton"/>
    <property type="evidence" value="ECO:0007669"/>
    <property type="project" value="TreeGrafter"/>
</dbReference>
<dbReference type="Gene3D" id="3.30.200.20">
    <property type="entry name" value="Phosphorylase Kinase, domain 1"/>
    <property type="match status" value="1"/>
</dbReference>
<comment type="similarity">
    <text evidence="2">Belongs to the protein kinase superfamily. STE Ser/Thr protein kinase family. COT1 subfamily.</text>
</comment>
<dbReference type="Pfam" id="PF00069">
    <property type="entry name" value="Pkinase"/>
    <property type="match status" value="1"/>
</dbReference>
<dbReference type="GO" id="GO:0005737">
    <property type="term" value="C:cytoplasm"/>
    <property type="evidence" value="ECO:0007669"/>
    <property type="project" value="TreeGrafter"/>
</dbReference>
<comment type="caution">
    <text evidence="7">The sequence shown here is derived from an EMBL/GenBank/DDBJ whole genome shotgun (WGS) entry which is preliminary data.</text>
</comment>
<dbReference type="SUPFAM" id="SSF56112">
    <property type="entry name" value="Protein kinase-like (PK-like)"/>
    <property type="match status" value="1"/>
</dbReference>
<dbReference type="PROSITE" id="PS00108">
    <property type="entry name" value="PROTEIN_KINASE_ST"/>
    <property type="match status" value="1"/>
</dbReference>
<evidence type="ECO:0000256" key="5">
    <source>
        <dbReference type="SAM" id="MobiDB-lite"/>
    </source>
</evidence>
<dbReference type="InterPro" id="IPR000719">
    <property type="entry name" value="Prot_kinase_dom"/>
</dbReference>
<dbReference type="PANTHER" id="PTHR22988">
    <property type="entry name" value="MYOTONIC DYSTROPHY S/T KINASE-RELATED"/>
    <property type="match status" value="1"/>
</dbReference>
<keyword evidence="7" id="KW-0808">Transferase</keyword>
<protein>
    <submittedName>
        <fullName evidence="7">Kinase-like protein</fullName>
    </submittedName>
</protein>
<dbReference type="OrthoDB" id="3359639at2759"/>
<feature type="region of interest" description="Disordered" evidence="5">
    <location>
        <begin position="585"/>
        <end position="613"/>
    </location>
</feature>
<dbReference type="GO" id="GO:0005524">
    <property type="term" value="F:ATP binding"/>
    <property type="evidence" value="ECO:0007669"/>
    <property type="project" value="InterPro"/>
</dbReference>
<dbReference type="PANTHER" id="PTHR22988:SF71">
    <property type="entry name" value="CITRON RHO-INTERACTING KINASE"/>
    <property type="match status" value="1"/>
</dbReference>
<evidence type="ECO:0000256" key="4">
    <source>
        <dbReference type="ARBA" id="ARBA00048679"/>
    </source>
</evidence>
<evidence type="ECO:0000313" key="8">
    <source>
        <dbReference type="Proteomes" id="UP000823399"/>
    </source>
</evidence>
<dbReference type="GO" id="GO:0031032">
    <property type="term" value="P:actomyosin structure organization"/>
    <property type="evidence" value="ECO:0007669"/>
    <property type="project" value="TreeGrafter"/>
</dbReference>
<reference evidence="7" key="1">
    <citation type="journal article" date="2020" name="New Phytol.">
        <title>Comparative genomics reveals dynamic genome evolution in host specialist ectomycorrhizal fungi.</title>
        <authorList>
            <person name="Lofgren L.A."/>
            <person name="Nguyen N.H."/>
            <person name="Vilgalys R."/>
            <person name="Ruytinx J."/>
            <person name="Liao H.L."/>
            <person name="Branco S."/>
            <person name="Kuo A."/>
            <person name="LaButti K."/>
            <person name="Lipzen A."/>
            <person name="Andreopoulos W."/>
            <person name="Pangilinan J."/>
            <person name="Riley R."/>
            <person name="Hundley H."/>
            <person name="Na H."/>
            <person name="Barry K."/>
            <person name="Grigoriev I.V."/>
            <person name="Stajich J.E."/>
            <person name="Kennedy P.G."/>
        </authorList>
    </citation>
    <scope>NUCLEOTIDE SEQUENCE</scope>
    <source>
        <strain evidence="7">FC423</strain>
    </source>
</reference>
<dbReference type="EMBL" id="JABBWM010000005">
    <property type="protein sequence ID" value="KAG2116983.1"/>
    <property type="molecule type" value="Genomic_DNA"/>
</dbReference>
<accession>A0A9P7FGC0</accession>
<keyword evidence="8" id="KW-1185">Reference proteome</keyword>
<dbReference type="RefSeq" id="XP_041297872.1">
    <property type="nucleotide sequence ID" value="XM_041435545.1"/>
</dbReference>
<evidence type="ECO:0000259" key="6">
    <source>
        <dbReference type="PROSITE" id="PS50011"/>
    </source>
</evidence>
<name>A0A9P7FGC0_9AGAM</name>
<comment type="catalytic activity">
    <reaction evidence="4">
        <text>L-seryl-[protein] + ATP = O-phospho-L-seryl-[protein] + ADP + H(+)</text>
        <dbReference type="Rhea" id="RHEA:17989"/>
        <dbReference type="Rhea" id="RHEA-COMP:9863"/>
        <dbReference type="Rhea" id="RHEA-COMP:11604"/>
        <dbReference type="ChEBI" id="CHEBI:15378"/>
        <dbReference type="ChEBI" id="CHEBI:29999"/>
        <dbReference type="ChEBI" id="CHEBI:30616"/>
        <dbReference type="ChEBI" id="CHEBI:83421"/>
        <dbReference type="ChEBI" id="CHEBI:456216"/>
        <dbReference type="EC" id="2.7.11.1"/>
    </reaction>
</comment>
<sequence length="693" mass="76626">MSLPWTKRKTLLGSLLNSSDDDEEGLALDRILHGQRIIGRTARTAEIESLRFSDGDLVVLGTLDQGQFGTIDVVTCHLNGRVYVRKSIEKHFAQRTREQCSPQLERDILLRAKRERSAWAPHLFCAFQTSTHLNIVMDYAEGGTLWDVLESNPEGRVPEADLLWWAPQAVCAINWCHSQGFVHRDIKPQNFVLTARNHMLLIDFGSAAPLSPPEPDGSQSVPKQYTLVPCGTCDYISPEVLQAHEDALLALELSDDNVSPSFSEEVGSYGSEVDWWSLGAMLYELAYGVAPFFAKDIRTTYLRILDYQTSLRFNAAIPVSKQLQELLRRFLTDRHHRLGRCSVLEITEHQFFGNTDWSCVDSRLAPSDIHVPQFTYSASAVPEPPDPTDEENSQPFAFSALFHSSPNTSLGISILQDTSHHISPRAESAFIGFSWGPTEDAYLLPTNSSRKYETGRLATPQPLQATSGNYSPRQLLKASSTATAFATPIRPHSLSAFHTLPRTGTIRRTAQRRAVSDREAMKQLVECIGMSARKKVLASGRKPRLIQSSSRSFSNTVRKELRFCLRPVVTDKTYDSDDFPAVVAASASEGAEETESDGPPSPSPSPRPGSAMSILSRRSVTPTISGSYSTRLLNLPSATSTASSNLQSDDNTFESLEHRHAAMMSDLTAIEERLSRISMLLSVEAPKSSANIG</sequence>
<gene>
    <name evidence="7" type="ORF">F5147DRAFT_670633</name>
</gene>
<dbReference type="GeneID" id="64697804"/>
<organism evidence="7 8">
    <name type="scientific">Suillus discolor</name>
    <dbReference type="NCBI Taxonomy" id="1912936"/>
    <lineage>
        <taxon>Eukaryota</taxon>
        <taxon>Fungi</taxon>
        <taxon>Dikarya</taxon>
        <taxon>Basidiomycota</taxon>
        <taxon>Agaricomycotina</taxon>
        <taxon>Agaricomycetes</taxon>
        <taxon>Agaricomycetidae</taxon>
        <taxon>Boletales</taxon>
        <taxon>Suillineae</taxon>
        <taxon>Suillaceae</taxon>
        <taxon>Suillus</taxon>
    </lineage>
</organism>
<keyword evidence="1" id="KW-0597">Phosphoprotein</keyword>
<feature type="domain" description="Protein kinase" evidence="6">
    <location>
        <begin position="57"/>
        <end position="352"/>
    </location>
</feature>
<comment type="catalytic activity">
    <reaction evidence="3">
        <text>L-threonyl-[protein] + ATP = O-phospho-L-threonyl-[protein] + ADP + H(+)</text>
        <dbReference type="Rhea" id="RHEA:46608"/>
        <dbReference type="Rhea" id="RHEA-COMP:11060"/>
        <dbReference type="Rhea" id="RHEA-COMP:11605"/>
        <dbReference type="ChEBI" id="CHEBI:15378"/>
        <dbReference type="ChEBI" id="CHEBI:30013"/>
        <dbReference type="ChEBI" id="CHEBI:30616"/>
        <dbReference type="ChEBI" id="CHEBI:61977"/>
        <dbReference type="ChEBI" id="CHEBI:456216"/>
        <dbReference type="EC" id="2.7.11.1"/>
    </reaction>
</comment>
<dbReference type="Gene3D" id="1.10.510.10">
    <property type="entry name" value="Transferase(Phosphotransferase) domain 1"/>
    <property type="match status" value="1"/>
</dbReference>
<dbReference type="PROSITE" id="PS50011">
    <property type="entry name" value="PROTEIN_KINASE_DOM"/>
    <property type="match status" value="1"/>
</dbReference>
<evidence type="ECO:0000256" key="1">
    <source>
        <dbReference type="ARBA" id="ARBA00022553"/>
    </source>
</evidence>
<proteinExistence type="inferred from homology"/>
<evidence type="ECO:0000256" key="3">
    <source>
        <dbReference type="ARBA" id="ARBA00047899"/>
    </source>
</evidence>
<dbReference type="SMART" id="SM00220">
    <property type="entry name" value="S_TKc"/>
    <property type="match status" value="1"/>
</dbReference>
<dbReference type="GO" id="GO:0004674">
    <property type="term" value="F:protein serine/threonine kinase activity"/>
    <property type="evidence" value="ECO:0007669"/>
    <property type="project" value="UniProtKB-EC"/>
</dbReference>
<dbReference type="Proteomes" id="UP000823399">
    <property type="component" value="Unassembled WGS sequence"/>
</dbReference>
<dbReference type="AlphaFoldDB" id="A0A9P7FGC0"/>